<evidence type="ECO:0000256" key="9">
    <source>
        <dbReference type="ARBA" id="ARBA00054379"/>
    </source>
</evidence>
<dbReference type="SMART" id="SM00028">
    <property type="entry name" value="TPR"/>
    <property type="match status" value="7"/>
</dbReference>
<dbReference type="GO" id="GO:0005829">
    <property type="term" value="C:cytosol"/>
    <property type="evidence" value="ECO:0007669"/>
    <property type="project" value="UniProtKB-SubCell"/>
</dbReference>
<proteinExistence type="predicted"/>
<comment type="function">
    <text evidence="9">Component of a complex required to localize phosphatidylinositol 4-kinase (PI4K) to the plasma membrane. The complex acts as a regulator of phosphatidylinositol 4-phosphate (PtdIns(4)P) synthesis. In the complex, plays a central role in bridging PI4KA to EFR3B and HYCC1, via direct interactions.</text>
</comment>
<keyword evidence="5" id="KW-0597">Phosphoprotein</keyword>
<dbReference type="InterPro" id="IPR019734">
    <property type="entry name" value="TPR_rpt"/>
</dbReference>
<dbReference type="SUPFAM" id="SSF48452">
    <property type="entry name" value="TPR-like"/>
    <property type="match status" value="3"/>
</dbReference>
<dbReference type="InterPro" id="IPR045819">
    <property type="entry name" value="TTC7_N"/>
</dbReference>
<keyword evidence="3" id="KW-1003">Cell membrane</keyword>
<evidence type="ECO:0000256" key="4">
    <source>
        <dbReference type="ARBA" id="ARBA00022490"/>
    </source>
</evidence>
<accession>A0A8C4SR04</accession>
<protein>
    <recommendedName>
        <fullName evidence="11">Tetratricopeptide repeat protein 7B</fullName>
    </recommendedName>
</protein>
<dbReference type="InterPro" id="IPR013105">
    <property type="entry name" value="TPR_2"/>
</dbReference>
<dbReference type="GO" id="GO:0072659">
    <property type="term" value="P:protein localization to plasma membrane"/>
    <property type="evidence" value="ECO:0007669"/>
    <property type="project" value="TreeGrafter"/>
</dbReference>
<feature type="domain" description="Tetratricopeptide repeat protein 7 N-terminal" evidence="13">
    <location>
        <begin position="1"/>
        <end position="389"/>
    </location>
</feature>
<keyword evidence="4" id="KW-0963">Cytoplasm</keyword>
<evidence type="ECO:0000256" key="7">
    <source>
        <dbReference type="ARBA" id="ARBA00022803"/>
    </source>
</evidence>
<keyword evidence="7 12" id="KW-0802">TPR repeat</keyword>
<feature type="repeat" description="TPR" evidence="12">
    <location>
        <begin position="733"/>
        <end position="766"/>
    </location>
</feature>
<dbReference type="Pfam" id="PF07719">
    <property type="entry name" value="TPR_2"/>
    <property type="match status" value="1"/>
</dbReference>
<evidence type="ECO:0000256" key="11">
    <source>
        <dbReference type="ARBA" id="ARBA00073839"/>
    </source>
</evidence>
<reference evidence="14" key="1">
    <citation type="submission" date="2021-06" db="EMBL/GenBank/DDBJ databases">
        <authorList>
            <consortium name="Wellcome Sanger Institute Data Sharing"/>
        </authorList>
    </citation>
    <scope>NUCLEOTIDE SEQUENCE [LARGE SCALE GENOMIC DNA]</scope>
</reference>
<keyword evidence="6" id="KW-0677">Repeat</keyword>
<comment type="subcellular location">
    <subcellularLocation>
        <location evidence="1">Cell membrane</location>
    </subcellularLocation>
    <subcellularLocation>
        <location evidence="2">Cytoplasm</location>
        <location evidence="2">Cytosol</location>
    </subcellularLocation>
</comment>
<dbReference type="InterPro" id="IPR051722">
    <property type="entry name" value="Endocytosis_PI4K-reg_protein"/>
</dbReference>
<evidence type="ECO:0000256" key="5">
    <source>
        <dbReference type="ARBA" id="ARBA00022553"/>
    </source>
</evidence>
<name>A0A8C4SR04_ERPCA</name>
<dbReference type="FunFam" id="1.25.40.10:FF:000035">
    <property type="entry name" value="Tetratricopeptide repeat domain 7B"/>
    <property type="match status" value="1"/>
</dbReference>
<evidence type="ECO:0000256" key="12">
    <source>
        <dbReference type="PROSITE-ProRule" id="PRU00339"/>
    </source>
</evidence>
<evidence type="ECO:0000259" key="13">
    <source>
        <dbReference type="Pfam" id="PF19440"/>
    </source>
</evidence>
<dbReference type="PROSITE" id="PS50005">
    <property type="entry name" value="TPR"/>
    <property type="match status" value="2"/>
</dbReference>
<dbReference type="FunFam" id="1.25.40.10:FF:000030">
    <property type="entry name" value="Tetratricopeptide repeat domain 7B"/>
    <property type="match status" value="1"/>
</dbReference>
<dbReference type="PANTHER" id="PTHR23083:SF365">
    <property type="entry name" value="TETRATRICOPEPTIDE REPEAT PROTEIN 7B"/>
    <property type="match status" value="1"/>
</dbReference>
<feature type="repeat" description="TPR" evidence="12">
    <location>
        <begin position="801"/>
        <end position="834"/>
    </location>
</feature>
<evidence type="ECO:0000256" key="1">
    <source>
        <dbReference type="ARBA" id="ARBA00004236"/>
    </source>
</evidence>
<reference evidence="14" key="2">
    <citation type="submission" date="2025-08" db="UniProtKB">
        <authorList>
            <consortium name="Ensembl"/>
        </authorList>
    </citation>
    <scope>IDENTIFICATION</scope>
</reference>
<dbReference type="InterPro" id="IPR011990">
    <property type="entry name" value="TPR-like_helical_dom_sf"/>
</dbReference>
<comment type="subunit">
    <text evidence="10">Component of a phosphatidylinositol 4-kinase (PI4K) complex, composed of PI4KA, EFR3 (EFR3A or EFR3B), TTC7 (TTC7A or TTC7B) and HYCC (HYCC1 or HYCC2). Interacts with PI4KA, interaction is direct. Interacts with EFR3 (EFR3A or EFR3B), interaction is direct. Interacts with HYCC (HYCC1 or HYCC2), interaction is direct. Association with the PI4K complex is strongly reduced by TMEM150A.</text>
</comment>
<evidence type="ECO:0000256" key="10">
    <source>
        <dbReference type="ARBA" id="ARBA00062872"/>
    </source>
</evidence>
<gene>
    <name evidence="14" type="primary">TTC7B</name>
</gene>
<dbReference type="PANTHER" id="PTHR23083">
    <property type="entry name" value="TETRATRICOPEPTIDE REPEAT PROTEIN, TPR"/>
    <property type="match status" value="1"/>
</dbReference>
<dbReference type="Gene3D" id="1.25.40.10">
    <property type="entry name" value="Tetratricopeptide repeat domain"/>
    <property type="match status" value="2"/>
</dbReference>
<evidence type="ECO:0000256" key="2">
    <source>
        <dbReference type="ARBA" id="ARBA00004514"/>
    </source>
</evidence>
<keyword evidence="8" id="KW-0472">Membrane</keyword>
<keyword evidence="15" id="KW-1185">Reference proteome</keyword>
<dbReference type="Pfam" id="PF13181">
    <property type="entry name" value="TPR_8"/>
    <property type="match status" value="2"/>
</dbReference>
<dbReference type="Ensembl" id="ENSECRT00000020668.1">
    <property type="protein sequence ID" value="ENSECRP00000020231.1"/>
    <property type="gene ID" value="ENSECRG00000013591.1"/>
</dbReference>
<dbReference type="Proteomes" id="UP000694620">
    <property type="component" value="Chromosome 16"/>
</dbReference>
<evidence type="ECO:0000313" key="15">
    <source>
        <dbReference type="Proteomes" id="UP000694620"/>
    </source>
</evidence>
<evidence type="ECO:0000256" key="3">
    <source>
        <dbReference type="ARBA" id="ARBA00022475"/>
    </source>
</evidence>
<organism evidence="14 15">
    <name type="scientific">Erpetoichthys calabaricus</name>
    <name type="common">Rope fish</name>
    <name type="synonym">Calamoichthys calabaricus</name>
    <dbReference type="NCBI Taxonomy" id="27687"/>
    <lineage>
        <taxon>Eukaryota</taxon>
        <taxon>Metazoa</taxon>
        <taxon>Chordata</taxon>
        <taxon>Craniata</taxon>
        <taxon>Vertebrata</taxon>
        <taxon>Euteleostomi</taxon>
        <taxon>Actinopterygii</taxon>
        <taxon>Polypteriformes</taxon>
        <taxon>Polypteridae</taxon>
        <taxon>Erpetoichthys</taxon>
    </lineage>
</organism>
<reference evidence="14" key="3">
    <citation type="submission" date="2025-09" db="UniProtKB">
        <authorList>
            <consortium name="Ensembl"/>
        </authorList>
    </citation>
    <scope>IDENTIFICATION</scope>
</reference>
<dbReference type="AlphaFoldDB" id="A0A8C4SR04"/>
<dbReference type="GeneTree" id="ENSGT00940000158474"/>
<evidence type="ECO:0000256" key="6">
    <source>
        <dbReference type="ARBA" id="ARBA00022737"/>
    </source>
</evidence>
<dbReference type="Pfam" id="PF19440">
    <property type="entry name" value="TTC7_N"/>
    <property type="match status" value="1"/>
</dbReference>
<dbReference type="GO" id="GO:0046854">
    <property type="term" value="P:phosphatidylinositol phosphate biosynthetic process"/>
    <property type="evidence" value="ECO:0007669"/>
    <property type="project" value="TreeGrafter"/>
</dbReference>
<sequence>MAAKKLGSRLETEIERCRSEGQWDRIPDLAKQLSAKPIANDDLAELLLGEAKLQQYLKENPIKLGASPHGTKPRLVEVRKHLVAALDRGNLKPEYMQEANLLLAKLNYIEGEYRDALSIYSRVALDDLQLVGIPVYRLSMIAEAYATKGLCLEKVSSLSPANSRHKDEEQEIITCYEKSGDIALLYLQEVEKVKIALSTGMQNRSPKSGPASQEQELGFFLETGLQRAHVIYFKNGNLTRGIGRFREILRAVETRTTQNLRMTIARQLAEILLRGMCEQSYWNPLEDPPHHSPLDDPLRQTSNTKDYALSRRPKVYSGENIFCPQENTEEALLLLLISESMANRDAVLSRIPEHNNDRIISLQSASIVYDLLTIALGRRGQYEMLSECLERAMKFVFEEFHLWYQFALSLMAAGKSARAVRVLKECIRLKPDDPTIPLLAVKLCIGTLHWLEEGERFAKLVIDMGEKASEFRAKGYLAIGLVYSLRATDASLRGVQEEYQRKALGAFQRAQSLSPTDHLAAFYLALQLAVSRQIPEALGYVRQALQLQGDDVHSLHLLALLLSAQKHYHDALNIIEMALGEYPENFILLFTKVKLESICRGPDEALLTCKHMLQIWKSCYNLTNPSDSGRGSSLLDRTVADRRQLNTMTLPDFSDPETGSVHATSIAASRVEQALSEVASSLQSSAPKQGPLHPWMTLAQIWLHAAEVYIGIGKPSEATACTQEAANLFPMSHNVLFMKGQIAELRGNVDEAKRWYEEALSISPTHVKTMQRLGLILHQLGRYSLAEKILRDAVQVNSTAHDVWNCLGEVLQAQGNDDAATECFLTALELEATSPILPFTVIPRTL</sequence>
<dbReference type="GO" id="GO:0005886">
    <property type="term" value="C:plasma membrane"/>
    <property type="evidence" value="ECO:0007669"/>
    <property type="project" value="UniProtKB-SubCell"/>
</dbReference>
<evidence type="ECO:0000313" key="14">
    <source>
        <dbReference type="Ensembl" id="ENSECRP00000020231.1"/>
    </source>
</evidence>
<evidence type="ECO:0000256" key="8">
    <source>
        <dbReference type="ARBA" id="ARBA00023136"/>
    </source>
</evidence>